<dbReference type="InterPro" id="IPR003675">
    <property type="entry name" value="Rce1/LyrA-like_dom"/>
</dbReference>
<feature type="transmembrane region" description="Helical" evidence="2">
    <location>
        <begin position="237"/>
        <end position="255"/>
    </location>
</feature>
<gene>
    <name evidence="4" type="ORF">DJ010_19350</name>
</gene>
<dbReference type="AlphaFoldDB" id="A0A316TDD3"/>
<feature type="domain" description="CAAX prenyl protease 2/Lysostaphin resistance protein A-like" evidence="3">
    <location>
        <begin position="150"/>
        <end position="250"/>
    </location>
</feature>
<feature type="transmembrane region" description="Helical" evidence="2">
    <location>
        <begin position="72"/>
        <end position="90"/>
    </location>
</feature>
<keyword evidence="2" id="KW-1133">Transmembrane helix</keyword>
<proteinExistence type="predicted"/>
<sequence>MTPSSDERRGRATVAPLVPERKPMPTSPATAARTNPRAAVPTRPLLAFAAIAVPTGWVLLSTAQLLDAPADPFVLLTLLLGLVLPAVVLLRRDPRTTLRATLRDLVRPTRPAWLMAPAALGIPLVAWLLAAALDGTDGDATAAVGAFAGAALGSLVIVNLWEELAWTGFFQRGAMARWGYLGGSLVTAVLFAAIHLPLAFDGADGLRDVLVGVAALLGAGVGMRLLIGALDLWAGSSLLAVAMLHASFNGAAEIIEPDVDWVRYAVVLVAGVLAAALLGRKDRA</sequence>
<feature type="compositionally biased region" description="Low complexity" evidence="1">
    <location>
        <begin position="27"/>
        <end position="36"/>
    </location>
</feature>
<dbReference type="EMBL" id="QGDD01000010">
    <property type="protein sequence ID" value="PWN01315.1"/>
    <property type="molecule type" value="Genomic_DNA"/>
</dbReference>
<keyword evidence="2" id="KW-0812">Transmembrane</keyword>
<name>A0A316TDD3_9ACTN</name>
<evidence type="ECO:0000256" key="1">
    <source>
        <dbReference type="SAM" id="MobiDB-lite"/>
    </source>
</evidence>
<feature type="transmembrane region" description="Helical" evidence="2">
    <location>
        <begin position="142"/>
        <end position="166"/>
    </location>
</feature>
<accession>A0A316TDD3</accession>
<keyword evidence="5" id="KW-1185">Reference proteome</keyword>
<evidence type="ECO:0000313" key="4">
    <source>
        <dbReference type="EMBL" id="PWN01315.1"/>
    </source>
</evidence>
<organism evidence="4 5">
    <name type="scientific">Nocardioides silvaticus</name>
    <dbReference type="NCBI Taxonomy" id="2201891"/>
    <lineage>
        <taxon>Bacteria</taxon>
        <taxon>Bacillati</taxon>
        <taxon>Actinomycetota</taxon>
        <taxon>Actinomycetes</taxon>
        <taxon>Propionibacteriales</taxon>
        <taxon>Nocardioidaceae</taxon>
        <taxon>Nocardioides</taxon>
    </lineage>
</organism>
<dbReference type="Pfam" id="PF02517">
    <property type="entry name" value="Rce1-like"/>
    <property type="match status" value="1"/>
</dbReference>
<keyword evidence="2" id="KW-0472">Membrane</keyword>
<comment type="caution">
    <text evidence="4">The sequence shown here is derived from an EMBL/GenBank/DDBJ whole genome shotgun (WGS) entry which is preliminary data.</text>
</comment>
<feature type="transmembrane region" description="Helical" evidence="2">
    <location>
        <begin position="210"/>
        <end position="230"/>
    </location>
</feature>
<feature type="region of interest" description="Disordered" evidence="1">
    <location>
        <begin position="1"/>
        <end position="36"/>
    </location>
</feature>
<feature type="transmembrane region" description="Helical" evidence="2">
    <location>
        <begin position="45"/>
        <end position="66"/>
    </location>
</feature>
<reference evidence="4 5" key="1">
    <citation type="submission" date="2018-05" db="EMBL/GenBank/DDBJ databases">
        <title>Nocardioides silvaticus genome.</title>
        <authorList>
            <person name="Li C."/>
            <person name="Wang G."/>
        </authorList>
    </citation>
    <scope>NUCLEOTIDE SEQUENCE [LARGE SCALE GENOMIC DNA]</scope>
    <source>
        <strain evidence="4 5">CCTCC AB 2018079</strain>
    </source>
</reference>
<dbReference type="GO" id="GO:0004175">
    <property type="term" value="F:endopeptidase activity"/>
    <property type="evidence" value="ECO:0007669"/>
    <property type="project" value="UniProtKB-ARBA"/>
</dbReference>
<feature type="transmembrane region" description="Helical" evidence="2">
    <location>
        <begin position="178"/>
        <end position="198"/>
    </location>
</feature>
<feature type="transmembrane region" description="Helical" evidence="2">
    <location>
        <begin position="261"/>
        <end position="279"/>
    </location>
</feature>
<evidence type="ECO:0000256" key="2">
    <source>
        <dbReference type="SAM" id="Phobius"/>
    </source>
</evidence>
<evidence type="ECO:0000259" key="3">
    <source>
        <dbReference type="Pfam" id="PF02517"/>
    </source>
</evidence>
<feature type="compositionally biased region" description="Basic and acidic residues" evidence="1">
    <location>
        <begin position="1"/>
        <end position="10"/>
    </location>
</feature>
<protein>
    <recommendedName>
        <fullName evidence="3">CAAX prenyl protease 2/Lysostaphin resistance protein A-like domain-containing protein</fullName>
    </recommendedName>
</protein>
<evidence type="ECO:0000313" key="5">
    <source>
        <dbReference type="Proteomes" id="UP000245507"/>
    </source>
</evidence>
<dbReference type="GO" id="GO:0080120">
    <property type="term" value="P:CAAX-box protein maturation"/>
    <property type="evidence" value="ECO:0007669"/>
    <property type="project" value="UniProtKB-ARBA"/>
</dbReference>
<dbReference type="Proteomes" id="UP000245507">
    <property type="component" value="Unassembled WGS sequence"/>
</dbReference>
<feature type="transmembrane region" description="Helical" evidence="2">
    <location>
        <begin position="111"/>
        <end position="130"/>
    </location>
</feature>